<reference evidence="1 2" key="1">
    <citation type="submission" date="2019-11" db="EMBL/GenBank/DDBJ databases">
        <title>Complete genome sequence of Spiroplasma tabanidicola TAUS-1 (DSM 22603).</title>
        <authorList>
            <person name="Huang C.-T."/>
            <person name="Lin Y.-C."/>
            <person name="Kuo C.-H."/>
        </authorList>
    </citation>
    <scope>NUCLEOTIDE SEQUENCE [LARGE SCALE GENOMIC DNA]</scope>
    <source>
        <strain evidence="1 2">TAUS-1</strain>
    </source>
</reference>
<gene>
    <name evidence="1" type="ORF">STABA_v1c03970</name>
</gene>
<dbReference type="Proteomes" id="UP000424468">
    <property type="component" value="Chromosome"/>
</dbReference>
<keyword evidence="2" id="KW-1185">Reference proteome</keyword>
<dbReference type="AlphaFoldDB" id="A0A6I6C6H1"/>
<dbReference type="KEGG" id="stab:STABA_v1c03970"/>
<name>A0A6I6C6H1_9MOLU</name>
<sequence>MIENLYLLLDKIILNALPKESTYIFKKQLETKDEYKFILLIDEKVSNSKLFKKNSLIKTILDALNLEVSKYEKKISIDVEVYDELG</sequence>
<dbReference type="RefSeq" id="WP_156006049.1">
    <property type="nucleotide sequence ID" value="NZ_CP046276.1"/>
</dbReference>
<organism evidence="1 2">
    <name type="scientific">Spiroplasma tabanidicola</name>
    <dbReference type="NCBI Taxonomy" id="324079"/>
    <lineage>
        <taxon>Bacteria</taxon>
        <taxon>Bacillati</taxon>
        <taxon>Mycoplasmatota</taxon>
        <taxon>Mollicutes</taxon>
        <taxon>Entomoplasmatales</taxon>
        <taxon>Spiroplasmataceae</taxon>
        <taxon>Spiroplasma</taxon>
    </lineage>
</organism>
<accession>A0A6I6C6H1</accession>
<evidence type="ECO:0000313" key="2">
    <source>
        <dbReference type="Proteomes" id="UP000424468"/>
    </source>
</evidence>
<evidence type="ECO:0000313" key="1">
    <source>
        <dbReference type="EMBL" id="QGS51760.1"/>
    </source>
</evidence>
<protein>
    <submittedName>
        <fullName evidence="1">Uncharacterized protein</fullName>
    </submittedName>
</protein>
<proteinExistence type="predicted"/>
<dbReference type="EMBL" id="CP046276">
    <property type="protein sequence ID" value="QGS51760.1"/>
    <property type="molecule type" value="Genomic_DNA"/>
</dbReference>
<dbReference type="OrthoDB" id="389832at2"/>